<keyword evidence="2" id="KW-1185">Reference proteome</keyword>
<gene>
    <name evidence="1" type="ORF">H920_05912</name>
</gene>
<organism evidence="1 2">
    <name type="scientific">Fukomys damarensis</name>
    <name type="common">Damaraland mole rat</name>
    <name type="synonym">Cryptomys damarensis</name>
    <dbReference type="NCBI Taxonomy" id="885580"/>
    <lineage>
        <taxon>Eukaryota</taxon>
        <taxon>Metazoa</taxon>
        <taxon>Chordata</taxon>
        <taxon>Craniata</taxon>
        <taxon>Vertebrata</taxon>
        <taxon>Euteleostomi</taxon>
        <taxon>Mammalia</taxon>
        <taxon>Eutheria</taxon>
        <taxon>Euarchontoglires</taxon>
        <taxon>Glires</taxon>
        <taxon>Rodentia</taxon>
        <taxon>Hystricomorpha</taxon>
        <taxon>Bathyergidae</taxon>
        <taxon>Fukomys</taxon>
    </lineage>
</organism>
<protein>
    <submittedName>
        <fullName evidence="1">Uncharacterized protein</fullName>
    </submittedName>
</protein>
<proteinExistence type="predicted"/>
<dbReference type="EMBL" id="KN122133">
    <property type="protein sequence ID" value="KFO32743.1"/>
    <property type="molecule type" value="Genomic_DNA"/>
</dbReference>
<evidence type="ECO:0000313" key="2">
    <source>
        <dbReference type="Proteomes" id="UP000028990"/>
    </source>
</evidence>
<dbReference type="AlphaFoldDB" id="A0A091DQL0"/>
<name>A0A091DQL0_FUKDA</name>
<dbReference type="Proteomes" id="UP000028990">
    <property type="component" value="Unassembled WGS sequence"/>
</dbReference>
<evidence type="ECO:0000313" key="1">
    <source>
        <dbReference type="EMBL" id="KFO32743.1"/>
    </source>
</evidence>
<sequence>MKGSAKRSASSAHSQLLQKPKKLSLQIPMPLFSDRLKIVHHWMLSFDLELEEELQRRQNESSLITVHQNSDRLSSGFLALLYEMPICPQLYACPFLRKQFIDPMETASDVKHYQWGCCF</sequence>
<reference evidence="1 2" key="1">
    <citation type="submission" date="2013-11" db="EMBL/GenBank/DDBJ databases">
        <title>The Damaraland mole rat (Fukomys damarensis) genome and evolution of African mole rats.</title>
        <authorList>
            <person name="Gladyshev V.N."/>
            <person name="Fang X."/>
        </authorList>
    </citation>
    <scope>NUCLEOTIDE SEQUENCE [LARGE SCALE GENOMIC DNA]</scope>
    <source>
        <tissue evidence="1">Liver</tissue>
    </source>
</reference>
<accession>A0A091DQL0</accession>